<dbReference type="STRING" id="35608.A0A2U1LWI0"/>
<dbReference type="AlphaFoldDB" id="A0A2U1LWI0"/>
<dbReference type="SMART" id="SM00273">
    <property type="entry name" value="ENTH"/>
    <property type="match status" value="1"/>
</dbReference>
<sequence length="330" mass="37813">MSILGKINNNENLGSSSSFLEFKKQASFFLKEKIKTARLALTDVTPAQIVVEEATNGNPWAPDARSLKIISKAAFEIDDYWRIVNVLHNRLVRFDASNWRIPYKAVVVLEHLLTHGPESVAEEFQTHKDVFQEMTNFQYTDEKGFNWGLNVRMKSERILKFLNEVNVLKEERAKARKLSIGIQGFGSFNHKVSSENGLIQQSFVDKYKRSNSQFVEHHNFDENQIIPVFQDETYKSRNPVKKMPEKSDFSDGSSEDMTAAKLGSQWSLKENMAPKVDAILVKKEMEEENLVGESNSLLGERKNDSWVMLDAEEDNHPFNDEDSQAKMSLI</sequence>
<evidence type="ECO:0000256" key="4">
    <source>
        <dbReference type="ARBA" id="ARBA00023329"/>
    </source>
</evidence>
<dbReference type="Gene3D" id="1.25.40.90">
    <property type="match status" value="1"/>
</dbReference>
<dbReference type="GO" id="GO:0005768">
    <property type="term" value="C:endosome"/>
    <property type="evidence" value="ECO:0007669"/>
    <property type="project" value="TreeGrafter"/>
</dbReference>
<dbReference type="CDD" id="cd03571">
    <property type="entry name" value="ENTH"/>
    <property type="match status" value="1"/>
</dbReference>
<keyword evidence="4" id="KW-0968">Cytoplasmic vesicle</keyword>
<evidence type="ECO:0000256" key="3">
    <source>
        <dbReference type="ARBA" id="ARBA00023034"/>
    </source>
</evidence>
<dbReference type="GO" id="GO:0005794">
    <property type="term" value="C:Golgi apparatus"/>
    <property type="evidence" value="ECO:0007669"/>
    <property type="project" value="UniProtKB-SubCell"/>
</dbReference>
<dbReference type="SUPFAM" id="SSF48464">
    <property type="entry name" value="ENTH/VHS domain"/>
    <property type="match status" value="1"/>
</dbReference>
<accession>A0A2U1LWI0</accession>
<dbReference type="GO" id="GO:0030125">
    <property type="term" value="C:clathrin vesicle coat"/>
    <property type="evidence" value="ECO:0007669"/>
    <property type="project" value="TreeGrafter"/>
</dbReference>
<dbReference type="OrthoDB" id="4033880at2759"/>
<dbReference type="Pfam" id="PF01417">
    <property type="entry name" value="ENTH"/>
    <property type="match status" value="1"/>
</dbReference>
<dbReference type="Proteomes" id="UP000245207">
    <property type="component" value="Unassembled WGS sequence"/>
</dbReference>
<evidence type="ECO:0000313" key="6">
    <source>
        <dbReference type="EMBL" id="PWA53376.1"/>
    </source>
</evidence>
<reference evidence="6 7" key="1">
    <citation type="journal article" date="2018" name="Mol. Plant">
        <title>The genome of Artemisia annua provides insight into the evolution of Asteraceae family and artemisinin biosynthesis.</title>
        <authorList>
            <person name="Shen Q."/>
            <person name="Zhang L."/>
            <person name="Liao Z."/>
            <person name="Wang S."/>
            <person name="Yan T."/>
            <person name="Shi P."/>
            <person name="Liu M."/>
            <person name="Fu X."/>
            <person name="Pan Q."/>
            <person name="Wang Y."/>
            <person name="Lv Z."/>
            <person name="Lu X."/>
            <person name="Zhang F."/>
            <person name="Jiang W."/>
            <person name="Ma Y."/>
            <person name="Chen M."/>
            <person name="Hao X."/>
            <person name="Li L."/>
            <person name="Tang Y."/>
            <person name="Lv G."/>
            <person name="Zhou Y."/>
            <person name="Sun X."/>
            <person name="Brodelius P.E."/>
            <person name="Rose J.K.C."/>
            <person name="Tang K."/>
        </authorList>
    </citation>
    <scope>NUCLEOTIDE SEQUENCE [LARGE SCALE GENOMIC DNA]</scope>
    <source>
        <strain evidence="7">cv. Huhao1</strain>
        <tissue evidence="6">Leaf</tissue>
    </source>
</reference>
<keyword evidence="3" id="KW-0333">Golgi apparatus</keyword>
<dbReference type="EMBL" id="PKPP01007443">
    <property type="protein sequence ID" value="PWA53376.1"/>
    <property type="molecule type" value="Genomic_DNA"/>
</dbReference>
<dbReference type="GO" id="GO:0005886">
    <property type="term" value="C:plasma membrane"/>
    <property type="evidence" value="ECO:0007669"/>
    <property type="project" value="TreeGrafter"/>
</dbReference>
<comment type="subcellular location">
    <subcellularLocation>
        <location evidence="1">Cytoplasmic vesicle</location>
        <location evidence="1">Clathrin-coated vesicle</location>
    </subcellularLocation>
    <subcellularLocation>
        <location evidence="2">Golgi apparatus</location>
    </subcellularLocation>
</comment>
<evidence type="ECO:0000313" key="7">
    <source>
        <dbReference type="Proteomes" id="UP000245207"/>
    </source>
</evidence>
<name>A0A2U1LWI0_ARTAN</name>
<proteinExistence type="predicted"/>
<dbReference type="GO" id="GO:0006897">
    <property type="term" value="P:endocytosis"/>
    <property type="evidence" value="ECO:0007669"/>
    <property type="project" value="TreeGrafter"/>
</dbReference>
<dbReference type="InterPro" id="IPR013809">
    <property type="entry name" value="ENTH"/>
</dbReference>
<feature type="domain" description="ENTH" evidence="5">
    <location>
        <begin position="39"/>
        <end position="172"/>
    </location>
</feature>
<dbReference type="PANTHER" id="PTHR12276:SF116">
    <property type="entry name" value="ENTH_VHS FAMILY PROTEIN"/>
    <property type="match status" value="1"/>
</dbReference>
<dbReference type="GO" id="GO:0030276">
    <property type="term" value="F:clathrin binding"/>
    <property type="evidence" value="ECO:0007669"/>
    <property type="project" value="TreeGrafter"/>
</dbReference>
<evidence type="ECO:0000256" key="1">
    <source>
        <dbReference type="ARBA" id="ARBA00004132"/>
    </source>
</evidence>
<dbReference type="PROSITE" id="PS50942">
    <property type="entry name" value="ENTH"/>
    <property type="match status" value="1"/>
</dbReference>
<gene>
    <name evidence="6" type="ORF">CTI12_AA445680</name>
</gene>
<dbReference type="PANTHER" id="PTHR12276">
    <property type="entry name" value="EPSIN/ENT-RELATED"/>
    <property type="match status" value="1"/>
</dbReference>
<dbReference type="GO" id="GO:0005543">
    <property type="term" value="F:phospholipid binding"/>
    <property type="evidence" value="ECO:0007669"/>
    <property type="project" value="TreeGrafter"/>
</dbReference>
<dbReference type="InterPro" id="IPR008942">
    <property type="entry name" value="ENTH_VHS"/>
</dbReference>
<evidence type="ECO:0000256" key="2">
    <source>
        <dbReference type="ARBA" id="ARBA00004555"/>
    </source>
</evidence>
<evidence type="ECO:0000259" key="5">
    <source>
        <dbReference type="PROSITE" id="PS50942"/>
    </source>
</evidence>
<protein>
    <submittedName>
        <fullName evidence="6">ENTH/VHS-like protein</fullName>
    </submittedName>
</protein>
<keyword evidence="7" id="KW-1185">Reference proteome</keyword>
<comment type="caution">
    <text evidence="6">The sequence shown here is derived from an EMBL/GenBank/DDBJ whole genome shotgun (WGS) entry which is preliminary data.</text>
</comment>
<organism evidence="6 7">
    <name type="scientific">Artemisia annua</name>
    <name type="common">Sweet wormwood</name>
    <dbReference type="NCBI Taxonomy" id="35608"/>
    <lineage>
        <taxon>Eukaryota</taxon>
        <taxon>Viridiplantae</taxon>
        <taxon>Streptophyta</taxon>
        <taxon>Embryophyta</taxon>
        <taxon>Tracheophyta</taxon>
        <taxon>Spermatophyta</taxon>
        <taxon>Magnoliopsida</taxon>
        <taxon>eudicotyledons</taxon>
        <taxon>Gunneridae</taxon>
        <taxon>Pentapetalae</taxon>
        <taxon>asterids</taxon>
        <taxon>campanulids</taxon>
        <taxon>Asterales</taxon>
        <taxon>Asteraceae</taxon>
        <taxon>Asteroideae</taxon>
        <taxon>Anthemideae</taxon>
        <taxon>Artemisiinae</taxon>
        <taxon>Artemisia</taxon>
    </lineage>
</organism>